<dbReference type="InParanoid" id="A0A5K4F543"/>
<evidence type="ECO:0000256" key="2">
    <source>
        <dbReference type="SAM" id="Phobius"/>
    </source>
</evidence>
<proteinExistence type="predicted"/>
<dbReference type="WBParaSite" id="Smp_309580.1">
    <property type="protein sequence ID" value="Smp_309580.1"/>
    <property type="gene ID" value="Smp_309580"/>
</dbReference>
<name>A0A5K4F543_SCHMA</name>
<evidence type="ECO:0000313" key="4">
    <source>
        <dbReference type="WBParaSite" id="Smp_309580.1"/>
    </source>
</evidence>
<feature type="compositionally biased region" description="Gly residues" evidence="1">
    <location>
        <begin position="177"/>
        <end position="190"/>
    </location>
</feature>
<keyword evidence="2" id="KW-1133">Transmembrane helix</keyword>
<accession>A0A5K4F543</accession>
<evidence type="ECO:0000256" key="1">
    <source>
        <dbReference type="SAM" id="MobiDB-lite"/>
    </source>
</evidence>
<keyword evidence="2" id="KW-0472">Membrane</keyword>
<feature type="region of interest" description="Disordered" evidence="1">
    <location>
        <begin position="204"/>
        <end position="249"/>
    </location>
</feature>
<feature type="compositionally biased region" description="Basic and acidic residues" evidence="1">
    <location>
        <begin position="213"/>
        <end position="225"/>
    </location>
</feature>
<evidence type="ECO:0000313" key="3">
    <source>
        <dbReference type="Proteomes" id="UP000008854"/>
    </source>
</evidence>
<keyword evidence="2" id="KW-0812">Transmembrane</keyword>
<feature type="transmembrane region" description="Helical" evidence="2">
    <location>
        <begin position="12"/>
        <end position="31"/>
    </location>
</feature>
<reference evidence="4" key="2">
    <citation type="submission" date="2019-11" db="UniProtKB">
        <authorList>
            <consortium name="WormBaseParasite"/>
        </authorList>
    </citation>
    <scope>IDENTIFICATION</scope>
    <source>
        <strain evidence="4">Puerto Rican</strain>
    </source>
</reference>
<keyword evidence="3" id="KW-1185">Reference proteome</keyword>
<feature type="region of interest" description="Disordered" evidence="1">
    <location>
        <begin position="177"/>
        <end position="196"/>
    </location>
</feature>
<dbReference type="Proteomes" id="UP000008854">
    <property type="component" value="Unassembled WGS sequence"/>
</dbReference>
<reference evidence="3" key="1">
    <citation type="journal article" date="2012" name="PLoS Negl. Trop. Dis.">
        <title>A systematically improved high quality genome and transcriptome of the human blood fluke Schistosoma mansoni.</title>
        <authorList>
            <person name="Protasio A.V."/>
            <person name="Tsai I.J."/>
            <person name="Babbage A."/>
            <person name="Nichol S."/>
            <person name="Hunt M."/>
            <person name="Aslett M.A."/>
            <person name="De Silva N."/>
            <person name="Velarde G.S."/>
            <person name="Anderson T.J."/>
            <person name="Clark R.C."/>
            <person name="Davidson C."/>
            <person name="Dillon G.P."/>
            <person name="Holroyd N.E."/>
            <person name="LoVerde P.T."/>
            <person name="Lloyd C."/>
            <person name="McQuillan J."/>
            <person name="Oliveira G."/>
            <person name="Otto T.D."/>
            <person name="Parker-Manuel S.J."/>
            <person name="Quail M.A."/>
            <person name="Wilson R.A."/>
            <person name="Zerlotini A."/>
            <person name="Dunne D.W."/>
            <person name="Berriman M."/>
        </authorList>
    </citation>
    <scope>NUCLEOTIDE SEQUENCE [LARGE SCALE GENOMIC DNA]</scope>
    <source>
        <strain evidence="3">Puerto Rican</strain>
    </source>
</reference>
<sequence>MLKHNPSLLTAQLMTLISILFITISSTCLFFQTGGVGVDGDAGIKAGLGVGDGAGIKAGLGLGVGAGVKGGLGVGVGAGVKAGLGVGVGAGVKAGLGVGVGAGIKAGLGLGDGAGIKAGLGVGGGARIKAGLGVGRGARIGNGSIIGRGGYRNLRNLLIAKGLGRLARGTTSAKIGGGTIGGEISGGGAGESSRTVKREVIRDPVQEDSEETVQLKKTREIREVPVEDESSTKTRKTINKRTIIDDESD</sequence>
<protein>
    <submittedName>
        <fullName evidence="4">Glycine-rich cell wall structural protein-like</fullName>
    </submittedName>
</protein>
<dbReference type="STRING" id="6183.A0A5K4F543"/>
<dbReference type="AlphaFoldDB" id="A0A5K4F543"/>
<organism evidence="3 4">
    <name type="scientific">Schistosoma mansoni</name>
    <name type="common">Blood fluke</name>
    <dbReference type="NCBI Taxonomy" id="6183"/>
    <lineage>
        <taxon>Eukaryota</taxon>
        <taxon>Metazoa</taxon>
        <taxon>Spiralia</taxon>
        <taxon>Lophotrochozoa</taxon>
        <taxon>Platyhelminthes</taxon>
        <taxon>Trematoda</taxon>
        <taxon>Digenea</taxon>
        <taxon>Strigeidida</taxon>
        <taxon>Schistosomatoidea</taxon>
        <taxon>Schistosomatidae</taxon>
        <taxon>Schistosoma</taxon>
    </lineage>
</organism>